<feature type="transmembrane region" description="Helical" evidence="1">
    <location>
        <begin position="44"/>
        <end position="63"/>
    </location>
</feature>
<name>A0A5J4NHI6_9TREM</name>
<keyword evidence="1" id="KW-1133">Transmembrane helix</keyword>
<dbReference type="EMBL" id="QNGE01002849">
    <property type="protein sequence ID" value="KAA3674880.1"/>
    <property type="molecule type" value="Genomic_DNA"/>
</dbReference>
<dbReference type="Proteomes" id="UP000324629">
    <property type="component" value="Unassembled WGS sequence"/>
</dbReference>
<comment type="caution">
    <text evidence="2">The sequence shown here is derived from an EMBL/GenBank/DDBJ whole genome shotgun (WGS) entry which is preliminary data.</text>
</comment>
<gene>
    <name evidence="2" type="ORF">DEA37_0007457</name>
</gene>
<protein>
    <submittedName>
        <fullName evidence="2">Uncharacterized protein</fullName>
    </submittedName>
</protein>
<evidence type="ECO:0000313" key="2">
    <source>
        <dbReference type="EMBL" id="KAA3674880.1"/>
    </source>
</evidence>
<keyword evidence="1" id="KW-0812">Transmembrane</keyword>
<accession>A0A5J4NHI6</accession>
<sequence>MEGLVRKLENYMQSGTRRPVYPWTFSSKIRFLPYVYYYKNKIFFKNYVYSLAIVTPITIYWYLKLKRSQRASHHHIDYFDPNKVPIT</sequence>
<dbReference type="AlphaFoldDB" id="A0A5J4NHI6"/>
<evidence type="ECO:0000313" key="3">
    <source>
        <dbReference type="Proteomes" id="UP000324629"/>
    </source>
</evidence>
<feature type="non-terminal residue" evidence="2">
    <location>
        <position position="87"/>
    </location>
</feature>
<keyword evidence="1" id="KW-0472">Membrane</keyword>
<organism evidence="2 3">
    <name type="scientific">Paragonimus westermani</name>
    <dbReference type="NCBI Taxonomy" id="34504"/>
    <lineage>
        <taxon>Eukaryota</taxon>
        <taxon>Metazoa</taxon>
        <taxon>Spiralia</taxon>
        <taxon>Lophotrochozoa</taxon>
        <taxon>Platyhelminthes</taxon>
        <taxon>Trematoda</taxon>
        <taxon>Digenea</taxon>
        <taxon>Plagiorchiida</taxon>
        <taxon>Troglotremata</taxon>
        <taxon>Troglotrematidae</taxon>
        <taxon>Paragonimus</taxon>
    </lineage>
</organism>
<evidence type="ECO:0000256" key="1">
    <source>
        <dbReference type="SAM" id="Phobius"/>
    </source>
</evidence>
<reference evidence="2 3" key="1">
    <citation type="journal article" date="2019" name="Gigascience">
        <title>Whole-genome sequence of the oriental lung fluke Paragonimus westermani.</title>
        <authorList>
            <person name="Oey H."/>
            <person name="Zakrzewski M."/>
            <person name="Narain K."/>
            <person name="Devi K.R."/>
            <person name="Agatsuma T."/>
            <person name="Nawaratna S."/>
            <person name="Gobert G.N."/>
            <person name="Jones M.K."/>
            <person name="Ragan M.A."/>
            <person name="McManus D.P."/>
            <person name="Krause L."/>
        </authorList>
    </citation>
    <scope>NUCLEOTIDE SEQUENCE [LARGE SCALE GENOMIC DNA]</scope>
    <source>
        <strain evidence="2 3">IND2009</strain>
    </source>
</reference>
<proteinExistence type="predicted"/>
<keyword evidence="3" id="KW-1185">Reference proteome</keyword>